<proteinExistence type="predicted"/>
<dbReference type="EMBL" id="CP001994">
    <property type="protein sequence ID" value="ADE35964.1"/>
    <property type="molecule type" value="Genomic_DNA"/>
</dbReference>
<organism evidence="1 2">
    <name type="scientific">Methanohalophilus mahii (strain ATCC 35705 / DSM 5219 / SLP)</name>
    <dbReference type="NCBI Taxonomy" id="547558"/>
    <lineage>
        <taxon>Archaea</taxon>
        <taxon>Methanobacteriati</taxon>
        <taxon>Methanobacteriota</taxon>
        <taxon>Stenosarchaea group</taxon>
        <taxon>Methanomicrobia</taxon>
        <taxon>Methanosarcinales</taxon>
        <taxon>Methanosarcinaceae</taxon>
        <taxon>Methanohalophilus</taxon>
    </lineage>
</organism>
<dbReference type="Proteomes" id="UP000001059">
    <property type="component" value="Chromosome"/>
</dbReference>
<dbReference type="KEGG" id="mmh:Mmah_0434"/>
<evidence type="ECO:0000313" key="1">
    <source>
        <dbReference type="EMBL" id="ADE35964.1"/>
    </source>
</evidence>
<gene>
    <name evidence="1" type="ordered locus">Mmah_0434</name>
</gene>
<dbReference type="AlphaFoldDB" id="D5E9W3"/>
<dbReference type="HOGENOM" id="CLU_3353905_0_0_2"/>
<name>D5E9W3_METMS</name>
<keyword evidence="2" id="KW-1185">Reference proteome</keyword>
<reference evidence="1 2" key="1">
    <citation type="submission" date="2010-03" db="EMBL/GenBank/DDBJ databases">
        <title>The complete genome of Methanohalophilus mahii DSM 5219.</title>
        <authorList>
            <consortium name="US DOE Joint Genome Institute (JGI-PGF)"/>
            <person name="Lucas S."/>
            <person name="Copeland A."/>
            <person name="Lapidus A."/>
            <person name="Glavina del Rio T."/>
            <person name="Dalin E."/>
            <person name="Tice H."/>
            <person name="Bruce D."/>
            <person name="Goodwin L."/>
            <person name="Pitluck S."/>
            <person name="Kyrpides N."/>
            <person name="Mavromatis K."/>
            <person name="Ivanova N."/>
            <person name="Lykidis A."/>
            <person name="Saunders E."/>
            <person name="Brettin T."/>
            <person name="Detter J.C."/>
            <person name="Han C."/>
            <person name="Land M."/>
            <person name="Hauser L."/>
            <person name="Markowitz V."/>
            <person name="Cheng J.-F."/>
            <person name="Hugenholtz P."/>
            <person name="Woyke T."/>
            <person name="Wu D."/>
            <person name="Spring S."/>
            <person name="Schneider S."/>
            <person name="Schroeder M."/>
            <person name="Klenk H.-P."/>
            <person name="Eisen J.A."/>
        </authorList>
    </citation>
    <scope>NUCLEOTIDE SEQUENCE [LARGE SCALE GENOMIC DNA]</scope>
    <source>
        <strain evidence="2">ATCC 35705 / DSM 5219 / SLP</strain>
    </source>
</reference>
<sequence>MQLTDSDDELFDILMDAIKHNPDIFIKTVQKNKTNQ</sequence>
<evidence type="ECO:0000313" key="2">
    <source>
        <dbReference type="Proteomes" id="UP000001059"/>
    </source>
</evidence>
<protein>
    <submittedName>
        <fullName evidence="1">Uncharacterized protein</fullName>
    </submittedName>
</protein>
<accession>D5E9W3</accession>